<dbReference type="GO" id="GO:0000166">
    <property type="term" value="F:nucleotide binding"/>
    <property type="evidence" value="ECO:0007669"/>
    <property type="project" value="UniProtKB-KW"/>
</dbReference>
<proteinExistence type="predicted"/>
<accession>A0A934PKT7</accession>
<evidence type="ECO:0000256" key="5">
    <source>
        <dbReference type="ARBA" id="ARBA00022989"/>
    </source>
</evidence>
<reference evidence="10" key="1">
    <citation type="submission" date="2020-12" db="EMBL/GenBank/DDBJ databases">
        <title>Bacterial novel species Flavobacterium sp. SE-1-e isolated from soil.</title>
        <authorList>
            <person name="Jung H.-Y."/>
        </authorList>
    </citation>
    <scope>NUCLEOTIDE SEQUENCE</scope>
    <source>
        <strain evidence="10">SE-1-e</strain>
    </source>
</reference>
<comment type="caution">
    <text evidence="10">The sequence shown here is derived from an EMBL/GenBank/DDBJ whole genome shotgun (WGS) entry which is preliminary data.</text>
</comment>
<evidence type="ECO:0000313" key="10">
    <source>
        <dbReference type="EMBL" id="MBK0368689.1"/>
    </source>
</evidence>
<evidence type="ECO:0000256" key="4">
    <source>
        <dbReference type="ARBA" id="ARBA00022741"/>
    </source>
</evidence>
<dbReference type="GO" id="GO:0005886">
    <property type="term" value="C:plasma membrane"/>
    <property type="evidence" value="ECO:0007669"/>
    <property type="project" value="UniProtKB-SubCell"/>
</dbReference>
<keyword evidence="11" id="KW-1185">Reference proteome</keyword>
<keyword evidence="7 8" id="KW-0472">Membrane</keyword>
<dbReference type="AlphaFoldDB" id="A0A934PKT7"/>
<evidence type="ECO:0000256" key="2">
    <source>
        <dbReference type="ARBA" id="ARBA00022475"/>
    </source>
</evidence>
<keyword evidence="6" id="KW-0051">Antiviral defense</keyword>
<dbReference type="GO" id="GO:0051607">
    <property type="term" value="P:defense response to virus"/>
    <property type="evidence" value="ECO:0007669"/>
    <property type="project" value="UniProtKB-KW"/>
</dbReference>
<evidence type="ECO:0000256" key="8">
    <source>
        <dbReference type="SAM" id="Phobius"/>
    </source>
</evidence>
<keyword evidence="3 8" id="KW-0812">Transmembrane</keyword>
<evidence type="ECO:0000259" key="9">
    <source>
        <dbReference type="Pfam" id="PF18967"/>
    </source>
</evidence>
<dbReference type="Proteomes" id="UP000609172">
    <property type="component" value="Unassembled WGS sequence"/>
</dbReference>
<name>A0A934PKT7_9FLAO</name>
<sequence length="69" mass="8111">MPLIDYEWAMNEIMKDQEYIYNFLIKDLYYLGVVLNKKYQLLRIVYNIFMVGILVSVIAFVIALLAISG</sequence>
<comment type="subcellular location">
    <subcellularLocation>
        <location evidence="1">Cell membrane</location>
    </subcellularLocation>
</comment>
<keyword evidence="2" id="KW-1003">Cell membrane</keyword>
<feature type="domain" description="Pycsar effector protein" evidence="9">
    <location>
        <begin position="5"/>
        <end position="62"/>
    </location>
</feature>
<organism evidence="10 11">
    <name type="scientific">Flavobacterium agrisoli</name>
    <dbReference type="NCBI Taxonomy" id="2793066"/>
    <lineage>
        <taxon>Bacteria</taxon>
        <taxon>Pseudomonadati</taxon>
        <taxon>Bacteroidota</taxon>
        <taxon>Flavobacteriia</taxon>
        <taxon>Flavobacteriales</taxon>
        <taxon>Flavobacteriaceae</taxon>
        <taxon>Flavobacterium</taxon>
    </lineage>
</organism>
<evidence type="ECO:0000256" key="3">
    <source>
        <dbReference type="ARBA" id="ARBA00022692"/>
    </source>
</evidence>
<dbReference type="InterPro" id="IPR043760">
    <property type="entry name" value="PycTM_dom"/>
</dbReference>
<gene>
    <name evidence="10" type="ORF">I5M07_02485</name>
</gene>
<evidence type="ECO:0000256" key="6">
    <source>
        <dbReference type="ARBA" id="ARBA00023118"/>
    </source>
</evidence>
<feature type="transmembrane region" description="Helical" evidence="8">
    <location>
        <begin position="44"/>
        <end position="67"/>
    </location>
</feature>
<evidence type="ECO:0000256" key="7">
    <source>
        <dbReference type="ARBA" id="ARBA00023136"/>
    </source>
</evidence>
<keyword evidence="4" id="KW-0547">Nucleotide-binding</keyword>
<protein>
    <recommendedName>
        <fullName evidence="9">Pycsar effector protein domain-containing protein</fullName>
    </recommendedName>
</protein>
<evidence type="ECO:0000313" key="11">
    <source>
        <dbReference type="Proteomes" id="UP000609172"/>
    </source>
</evidence>
<dbReference type="EMBL" id="JAEHFV010000001">
    <property type="protein sequence ID" value="MBK0368689.1"/>
    <property type="molecule type" value="Genomic_DNA"/>
</dbReference>
<keyword evidence="5 8" id="KW-1133">Transmembrane helix</keyword>
<evidence type="ECO:0000256" key="1">
    <source>
        <dbReference type="ARBA" id="ARBA00004236"/>
    </source>
</evidence>
<dbReference type="Pfam" id="PF18967">
    <property type="entry name" value="PycTM"/>
    <property type="match status" value="1"/>
</dbReference>